<dbReference type="Proteomes" id="UP000269998">
    <property type="component" value="Chromosome"/>
</dbReference>
<dbReference type="KEGG" id="mbai:MB901379_02477"/>
<keyword evidence="2" id="KW-1185">Reference proteome</keyword>
<sequence length="86" mass="8904">MPFAITDPETIGRPATRLRWTSTLVATPDKANEVANEVSASTATQFRAQRGVHPGEDGLELGCGDIRCEDGFAPAVTEAAGASSAS</sequence>
<accession>A0A447GEH7</accession>
<proteinExistence type="predicted"/>
<protein>
    <submittedName>
        <fullName evidence="1">Uncharacterized protein</fullName>
    </submittedName>
</protein>
<dbReference type="AlphaFoldDB" id="A0A447GEH7"/>
<reference evidence="2" key="1">
    <citation type="submission" date="2018-02" db="EMBL/GenBank/DDBJ databases">
        <authorList>
            <person name="Seth-Smith MB H."/>
            <person name="Seth-Smith H."/>
        </authorList>
    </citation>
    <scope>NUCLEOTIDE SEQUENCE [LARGE SCALE GENOMIC DNA]</scope>
</reference>
<evidence type="ECO:0000313" key="1">
    <source>
        <dbReference type="EMBL" id="VDM88910.1"/>
    </source>
</evidence>
<gene>
    <name evidence="1" type="ORF">MB901379_02477</name>
</gene>
<dbReference type="EMBL" id="LR130759">
    <property type="protein sequence ID" value="VDM88910.1"/>
    <property type="molecule type" value="Genomic_DNA"/>
</dbReference>
<organism evidence="1 2">
    <name type="scientific">Mycobacterium basiliense</name>
    <dbReference type="NCBI Taxonomy" id="2094119"/>
    <lineage>
        <taxon>Bacteria</taxon>
        <taxon>Bacillati</taxon>
        <taxon>Actinomycetota</taxon>
        <taxon>Actinomycetes</taxon>
        <taxon>Mycobacteriales</taxon>
        <taxon>Mycobacteriaceae</taxon>
        <taxon>Mycobacterium</taxon>
    </lineage>
</organism>
<name>A0A447GEH7_9MYCO</name>
<evidence type="ECO:0000313" key="2">
    <source>
        <dbReference type="Proteomes" id="UP000269998"/>
    </source>
</evidence>